<dbReference type="InterPro" id="IPR004474">
    <property type="entry name" value="LytR_CpsA_psr"/>
</dbReference>
<dbReference type="InterPro" id="IPR050922">
    <property type="entry name" value="LytR/CpsA/Psr_CW_biosynth"/>
</dbReference>
<organism evidence="4 5">
    <name type="scientific">Catenibacterium faecis</name>
    <dbReference type="NCBI Taxonomy" id="2764323"/>
    <lineage>
        <taxon>Bacteria</taxon>
        <taxon>Bacillati</taxon>
        <taxon>Bacillota</taxon>
        <taxon>Erysipelotrichia</taxon>
        <taxon>Erysipelotrichales</taxon>
        <taxon>Coprobacillaceae</taxon>
        <taxon>Catenibacterium</taxon>
    </lineage>
</organism>
<protein>
    <submittedName>
        <fullName evidence="4">LCP family protein</fullName>
    </submittedName>
</protein>
<gene>
    <name evidence="4" type="ORF">H8909_03420</name>
</gene>
<dbReference type="EMBL" id="JACRWG010000007">
    <property type="protein sequence ID" value="MBC6009301.1"/>
    <property type="molecule type" value="Genomic_DNA"/>
</dbReference>
<dbReference type="PANTHER" id="PTHR33392:SF6">
    <property type="entry name" value="POLYISOPRENYL-TEICHOIC ACID--PEPTIDOGLYCAN TEICHOIC ACID TRANSFERASE TAGU"/>
    <property type="match status" value="1"/>
</dbReference>
<proteinExistence type="inferred from homology"/>
<keyword evidence="2" id="KW-0472">Membrane</keyword>
<evidence type="ECO:0000259" key="3">
    <source>
        <dbReference type="Pfam" id="PF03816"/>
    </source>
</evidence>
<feature type="transmembrane region" description="Helical" evidence="2">
    <location>
        <begin position="12"/>
        <end position="31"/>
    </location>
</feature>
<comment type="caution">
    <text evidence="4">The sequence shown here is derived from an EMBL/GenBank/DDBJ whole genome shotgun (WGS) entry which is preliminary data.</text>
</comment>
<evidence type="ECO:0000256" key="1">
    <source>
        <dbReference type="ARBA" id="ARBA00006068"/>
    </source>
</evidence>
<dbReference type="NCBIfam" id="TIGR00350">
    <property type="entry name" value="lytR_cpsA_psr"/>
    <property type="match status" value="1"/>
</dbReference>
<dbReference type="SUPFAM" id="SSF53850">
    <property type="entry name" value="Periplasmic binding protein-like II"/>
    <property type="match status" value="1"/>
</dbReference>
<keyword evidence="2" id="KW-0812">Transmembrane</keyword>
<name>A0ABR7K9B0_9FIRM</name>
<feature type="domain" description="Cell envelope-related transcriptional attenuator" evidence="3">
    <location>
        <begin position="245"/>
        <end position="388"/>
    </location>
</feature>
<keyword evidence="5" id="KW-1185">Reference proteome</keyword>
<evidence type="ECO:0000313" key="4">
    <source>
        <dbReference type="EMBL" id="MBC6009301.1"/>
    </source>
</evidence>
<evidence type="ECO:0000256" key="2">
    <source>
        <dbReference type="SAM" id="Phobius"/>
    </source>
</evidence>
<dbReference type="Gene3D" id="3.40.630.190">
    <property type="entry name" value="LCP protein"/>
    <property type="match status" value="1"/>
</dbReference>
<sequence length="484" mass="54588">MKKKLGFMTDHRFIIGVQIVLSIILMISIIFVKVLPMRYLIVIGSFLAVLALLVYLVAKPGPIVSRKVQKRPLAGKIISIVISIFLIIGCIFIQSGKAAYNKVTSEYDYVTYSLVVRKNSKYKKMDDLLKKTVGYNPNGTKINEALNRLSKKVSNYGVSELYGVEAIVDALYDKKVDAILINEGSRDLVTDYKKSFDKDTRVIWTTKFKSYNKIKEEKTLDVLKDPFCVYISGIDSRGSVQEVSRSDVNILMTINVPEHKVLLTSIPRDAYVTLADASQKDKLTHSGLTGTQNTVKTVENFLDVDISYYARVNFESLVEVVDALGGVDVYSDKDLSVWNGQPIKEGWNHMNGQMALAFSRERHAYTTGDRHRAQNQQAVLQAIIRKMASPAIITHYTDILKSIEGTFVTDMPMNEMARIANDQLNTNASWSFQSSMVAGNGLMMKGGYYMPDTRLYYLIPDENSVEQNKQYIKKMLKGEEFTVE</sequence>
<dbReference type="RefSeq" id="WP_187011847.1">
    <property type="nucleotide sequence ID" value="NZ_JACRWG010000007.1"/>
</dbReference>
<dbReference type="PANTHER" id="PTHR33392">
    <property type="entry name" value="POLYISOPRENYL-TEICHOIC ACID--PEPTIDOGLYCAN TEICHOIC ACID TRANSFERASE TAGU"/>
    <property type="match status" value="1"/>
</dbReference>
<evidence type="ECO:0000313" key="5">
    <source>
        <dbReference type="Proteomes" id="UP000603474"/>
    </source>
</evidence>
<keyword evidence="2" id="KW-1133">Transmembrane helix</keyword>
<dbReference type="Pfam" id="PF03816">
    <property type="entry name" value="LytR_cpsA_psr"/>
    <property type="match status" value="1"/>
</dbReference>
<dbReference type="Gene3D" id="3.40.190.10">
    <property type="entry name" value="Periplasmic binding protein-like II"/>
    <property type="match status" value="1"/>
</dbReference>
<accession>A0ABR7K9B0</accession>
<feature type="transmembrane region" description="Helical" evidence="2">
    <location>
        <begin position="37"/>
        <end position="57"/>
    </location>
</feature>
<dbReference type="Proteomes" id="UP000603474">
    <property type="component" value="Unassembled WGS sequence"/>
</dbReference>
<feature type="transmembrane region" description="Helical" evidence="2">
    <location>
        <begin position="77"/>
        <end position="96"/>
    </location>
</feature>
<comment type="similarity">
    <text evidence="1">Belongs to the LytR/CpsA/Psr (LCP) family.</text>
</comment>
<reference evidence="4 5" key="1">
    <citation type="submission" date="2020-08" db="EMBL/GenBank/DDBJ databases">
        <authorList>
            <person name="Liu C."/>
            <person name="Sun Q."/>
        </authorList>
    </citation>
    <scope>NUCLEOTIDE SEQUENCE [LARGE SCALE GENOMIC DNA]</scope>
    <source>
        <strain evidence="4 5">NSJ-22</strain>
    </source>
</reference>